<reference evidence="1" key="2">
    <citation type="submission" date="2013-05" db="EMBL/GenBank/DDBJ databases">
        <authorList>
            <person name="Carter J.-M."/>
            <person name="Baker S.C."/>
            <person name="Pink R."/>
            <person name="Carter D.R.F."/>
            <person name="Collins A."/>
            <person name="Tomlin J."/>
            <person name="Gibbs M."/>
            <person name="Breuker C.J."/>
        </authorList>
    </citation>
    <scope>NUCLEOTIDE SEQUENCE</scope>
    <source>
        <tissue evidence="1">Ovary</tissue>
    </source>
</reference>
<proteinExistence type="predicted"/>
<feature type="non-terminal residue" evidence="1">
    <location>
        <position position="1"/>
    </location>
</feature>
<reference evidence="1" key="1">
    <citation type="journal article" date="2013" name="BMC Genomics">
        <title>Unscrambling butterfly oogenesis.</title>
        <authorList>
            <person name="Carter J.M."/>
            <person name="Baker S.C."/>
            <person name="Pink R."/>
            <person name="Carter D.R."/>
            <person name="Collins A."/>
            <person name="Tomlin J."/>
            <person name="Gibbs M."/>
            <person name="Breuker C.J."/>
        </authorList>
    </citation>
    <scope>NUCLEOTIDE SEQUENCE</scope>
    <source>
        <tissue evidence="1">Ovary</tissue>
    </source>
</reference>
<protein>
    <submittedName>
        <fullName evidence="1">Uncharacterized protein</fullName>
    </submittedName>
</protein>
<dbReference type="AlphaFoldDB" id="S4NGA9"/>
<sequence>GKGGLFIFNHQNHHHHYSNHYTTEQGWKSSQNKNGLGHIYPVYGFLNMMMMMKDNIFCTALPSVRWS</sequence>
<name>S4NGA9_9NEOP</name>
<evidence type="ECO:0000313" key="1">
    <source>
        <dbReference type="EMBL" id="JAA77781.1"/>
    </source>
</evidence>
<accession>S4NGA9</accession>
<dbReference type="EMBL" id="GAIX01014779">
    <property type="protein sequence ID" value="JAA77781.1"/>
    <property type="molecule type" value="Transcribed_RNA"/>
</dbReference>
<organism evidence="1">
    <name type="scientific">Pararge aegeria</name>
    <name type="common">speckled wood butterfly</name>
    <dbReference type="NCBI Taxonomy" id="116150"/>
    <lineage>
        <taxon>Eukaryota</taxon>
        <taxon>Metazoa</taxon>
        <taxon>Ecdysozoa</taxon>
        <taxon>Arthropoda</taxon>
        <taxon>Hexapoda</taxon>
        <taxon>Insecta</taxon>
        <taxon>Pterygota</taxon>
        <taxon>Neoptera</taxon>
        <taxon>Endopterygota</taxon>
        <taxon>Lepidoptera</taxon>
        <taxon>Glossata</taxon>
        <taxon>Ditrysia</taxon>
        <taxon>Papilionoidea</taxon>
        <taxon>Nymphalidae</taxon>
        <taxon>Satyrinae</taxon>
        <taxon>Satyrini</taxon>
        <taxon>Parargina</taxon>
        <taxon>Pararge</taxon>
    </lineage>
</organism>